<dbReference type="InterPro" id="IPR005368">
    <property type="entry name" value="UPF0175"/>
</dbReference>
<accession>A0A3A6QEA7</accession>
<dbReference type="OrthoDB" id="269969at2157"/>
<protein>
    <submittedName>
        <fullName evidence="1">Uncharacterized protein</fullName>
    </submittedName>
</protein>
<evidence type="ECO:0000313" key="2">
    <source>
        <dbReference type="Proteomes" id="UP000281564"/>
    </source>
</evidence>
<reference evidence="1 2" key="1">
    <citation type="submission" date="2018-06" db="EMBL/GenBank/DDBJ databases">
        <title>Halonotius sp. F13-13 a new haloarchaeeon isolated from a solar saltern from Isla Cristina, Huelva, Spain.</title>
        <authorList>
            <person name="Duran-Viseras A."/>
            <person name="Sanchez-Porro C."/>
            <person name="Ventosa A."/>
        </authorList>
    </citation>
    <scope>NUCLEOTIDE SEQUENCE [LARGE SCALE GENOMIC DNA]</scope>
    <source>
        <strain evidence="1 2">CECT 7525</strain>
    </source>
</reference>
<name>A0A3A6QEA7_9EURY</name>
<comment type="caution">
    <text evidence="1">The sequence shown here is derived from an EMBL/GenBank/DDBJ whole genome shotgun (WGS) entry which is preliminary data.</text>
</comment>
<dbReference type="AlphaFoldDB" id="A0A3A6QEA7"/>
<sequence length="100" mass="10922">MPSVSARIPDDDNDEIEVVAELLDSDKSTIIREALREGLADMRLDLAVEQYQTGEVSVNEAARIAGLSLADWLVVARERNLTTQLTPDDLAADAEAAREL</sequence>
<dbReference type="GO" id="GO:0006355">
    <property type="term" value="P:regulation of DNA-templated transcription"/>
    <property type="evidence" value="ECO:0007669"/>
    <property type="project" value="InterPro"/>
</dbReference>
<gene>
    <name evidence="1" type="ORF">DP106_02075</name>
</gene>
<dbReference type="EMBL" id="QMDW01000002">
    <property type="protein sequence ID" value="RJX51503.1"/>
    <property type="molecule type" value="Genomic_DNA"/>
</dbReference>
<evidence type="ECO:0000313" key="1">
    <source>
        <dbReference type="EMBL" id="RJX51503.1"/>
    </source>
</evidence>
<keyword evidence="2" id="KW-1185">Reference proteome</keyword>
<dbReference type="RefSeq" id="WP_120083032.1">
    <property type="nucleotide sequence ID" value="NZ_QMDW01000002.1"/>
</dbReference>
<dbReference type="Proteomes" id="UP000281564">
    <property type="component" value="Unassembled WGS sequence"/>
</dbReference>
<organism evidence="1 2">
    <name type="scientific">Halonotius pteroides</name>
    <dbReference type="NCBI Taxonomy" id="268735"/>
    <lineage>
        <taxon>Archaea</taxon>
        <taxon>Methanobacteriati</taxon>
        <taxon>Methanobacteriota</taxon>
        <taxon>Stenosarchaea group</taxon>
        <taxon>Halobacteria</taxon>
        <taxon>Halobacteriales</taxon>
        <taxon>Haloferacaceae</taxon>
        <taxon>Halonotius</taxon>
    </lineage>
</organism>
<dbReference type="Pfam" id="PF03683">
    <property type="entry name" value="UPF0175"/>
    <property type="match status" value="1"/>
</dbReference>
<proteinExistence type="predicted"/>